<accession>A0AAI8YYB7</accession>
<name>A0AAI8YYB7_9PEZI</name>
<dbReference type="NCBIfam" id="NF004679">
    <property type="entry name" value="PRK06019.1-5"/>
    <property type="match status" value="1"/>
</dbReference>
<evidence type="ECO:0000256" key="4">
    <source>
        <dbReference type="ARBA" id="ARBA00012329"/>
    </source>
</evidence>
<proteinExistence type="inferred from homology"/>
<dbReference type="HAMAP" id="MF_01928">
    <property type="entry name" value="PurK"/>
    <property type="match status" value="1"/>
</dbReference>
<reference evidence="13" key="1">
    <citation type="submission" date="2023-11" db="EMBL/GenBank/DDBJ databases">
        <authorList>
            <person name="Alioto T."/>
            <person name="Alioto T."/>
            <person name="Gomez Garrido J."/>
        </authorList>
    </citation>
    <scope>NUCLEOTIDE SEQUENCE</scope>
</reference>
<dbReference type="Gene3D" id="3.30.470.20">
    <property type="entry name" value="ATP-grasp fold, B domain"/>
    <property type="match status" value="1"/>
</dbReference>
<dbReference type="EC" id="4.1.1.21" evidence="4 11"/>
<dbReference type="GO" id="GO:0004638">
    <property type="term" value="F:phosphoribosylaminoimidazole carboxylase activity"/>
    <property type="evidence" value="ECO:0007669"/>
    <property type="project" value="UniProtKB-UniRule"/>
</dbReference>
<evidence type="ECO:0000256" key="2">
    <source>
        <dbReference type="ARBA" id="ARBA00004747"/>
    </source>
</evidence>
<evidence type="ECO:0000313" key="13">
    <source>
        <dbReference type="EMBL" id="CAK4002395.1"/>
    </source>
</evidence>
<comment type="caution">
    <text evidence="13">The sequence shown here is derived from an EMBL/GenBank/DDBJ whole genome shotgun (WGS) entry which is preliminary data.</text>
</comment>
<dbReference type="SUPFAM" id="SSF56059">
    <property type="entry name" value="Glutathione synthetase ATP-binding domain-like"/>
    <property type="match status" value="1"/>
</dbReference>
<comment type="pathway">
    <text evidence="2 11">Purine metabolism; IMP biosynthesis via de novo pathway; 5-amino-1-(5-phospho-D-ribosyl)imidazole-4-carboxylate from 5-amino-1-(5-phospho-D-ribosyl)imidazole (carboxylase route): step 1/1.</text>
</comment>
<dbReference type="Gene3D" id="3.30.1490.20">
    <property type="entry name" value="ATP-grasp fold, A domain"/>
    <property type="match status" value="1"/>
</dbReference>
<evidence type="ECO:0000256" key="11">
    <source>
        <dbReference type="PIRNR" id="PIRNR001340"/>
    </source>
</evidence>
<evidence type="ECO:0000256" key="3">
    <source>
        <dbReference type="ARBA" id="ARBA00006114"/>
    </source>
</evidence>
<evidence type="ECO:0000256" key="1">
    <source>
        <dbReference type="ARBA" id="ARBA00001244"/>
    </source>
</evidence>
<dbReference type="NCBIfam" id="TIGR01161">
    <property type="entry name" value="purK"/>
    <property type="match status" value="1"/>
</dbReference>
<dbReference type="InterPro" id="IPR005875">
    <property type="entry name" value="PurK"/>
</dbReference>
<evidence type="ECO:0000313" key="14">
    <source>
        <dbReference type="Proteomes" id="UP001296104"/>
    </source>
</evidence>
<dbReference type="InterPro" id="IPR016301">
    <property type="entry name" value="Ade2_fungi/plant"/>
</dbReference>
<dbReference type="PANTHER" id="PTHR11609:SF5">
    <property type="entry name" value="PHOSPHORIBOSYLAMINOIMIDAZOLE CARBOXYLASE"/>
    <property type="match status" value="1"/>
</dbReference>
<dbReference type="Pfam" id="PF22660">
    <property type="entry name" value="RS_preATP-grasp-like"/>
    <property type="match status" value="1"/>
</dbReference>
<dbReference type="SUPFAM" id="SSF52255">
    <property type="entry name" value="N5-CAIR mutase (phosphoribosylaminoimidazole carboxylase, PurE)"/>
    <property type="match status" value="1"/>
</dbReference>
<evidence type="ECO:0000256" key="6">
    <source>
        <dbReference type="ARBA" id="ARBA00022741"/>
    </source>
</evidence>
<evidence type="ECO:0000256" key="9">
    <source>
        <dbReference type="ARBA" id="ARBA00022840"/>
    </source>
</evidence>
<dbReference type="SMART" id="SM01001">
    <property type="entry name" value="AIRC"/>
    <property type="match status" value="1"/>
</dbReference>
<dbReference type="InterPro" id="IPR033747">
    <property type="entry name" value="PurE_ClassI"/>
</dbReference>
<evidence type="ECO:0000256" key="10">
    <source>
        <dbReference type="ARBA" id="ARBA00023239"/>
    </source>
</evidence>
<dbReference type="PANTHER" id="PTHR11609">
    <property type="entry name" value="PURINE BIOSYNTHESIS PROTEIN 6/7, PUR6/7"/>
    <property type="match status" value="1"/>
</dbReference>
<dbReference type="Pfam" id="PF17769">
    <property type="entry name" value="PurK_C"/>
    <property type="match status" value="1"/>
</dbReference>
<dbReference type="InterPro" id="IPR040686">
    <property type="entry name" value="PurK_C"/>
</dbReference>
<keyword evidence="6 11" id="KW-0547">Nucleotide-binding</keyword>
<dbReference type="EMBL" id="CAVMBE010000022">
    <property type="protein sequence ID" value="CAK4002395.1"/>
    <property type="molecule type" value="Genomic_DNA"/>
</dbReference>
<keyword evidence="7 11" id="KW-0658">Purine biosynthesis</keyword>
<protein>
    <recommendedName>
        <fullName evidence="5 11">Phosphoribosylaminoimidazole carboxylase</fullName>
        <ecNumber evidence="4 11">4.1.1.21</ecNumber>
    </recommendedName>
</protein>
<dbReference type="SUPFAM" id="SSF51246">
    <property type="entry name" value="Rudiment single hybrid motif"/>
    <property type="match status" value="1"/>
</dbReference>
<dbReference type="GO" id="GO:0005524">
    <property type="term" value="F:ATP binding"/>
    <property type="evidence" value="ECO:0007669"/>
    <property type="project" value="UniProtKB-UniRule"/>
</dbReference>
<feature type="domain" description="ATP-grasp" evidence="12">
    <location>
        <begin position="108"/>
        <end position="297"/>
    </location>
</feature>
<keyword evidence="8 11" id="KW-0210">Decarboxylase</keyword>
<dbReference type="InterPro" id="IPR011054">
    <property type="entry name" value="Rudment_hybrid_motif"/>
</dbReference>
<comment type="catalytic activity">
    <reaction evidence="1 11">
        <text>5-amino-1-(5-phospho-D-ribosyl)imidazole-4-carboxylate + H(+) = 5-amino-1-(5-phospho-beta-D-ribosyl)imidazole + CO2</text>
        <dbReference type="Rhea" id="RHEA:10792"/>
        <dbReference type="ChEBI" id="CHEBI:15378"/>
        <dbReference type="ChEBI" id="CHEBI:16526"/>
        <dbReference type="ChEBI" id="CHEBI:77657"/>
        <dbReference type="ChEBI" id="CHEBI:137981"/>
        <dbReference type="EC" id="4.1.1.21"/>
    </reaction>
</comment>
<dbReference type="PIRSF" id="PIRSF001340">
    <property type="entry name" value="AIR_carboxylase"/>
    <property type="match status" value="1"/>
</dbReference>
<dbReference type="Pfam" id="PF00731">
    <property type="entry name" value="AIRC"/>
    <property type="match status" value="1"/>
</dbReference>
<evidence type="ECO:0000256" key="7">
    <source>
        <dbReference type="ARBA" id="ARBA00022755"/>
    </source>
</evidence>
<dbReference type="GO" id="GO:0046872">
    <property type="term" value="F:metal ion binding"/>
    <property type="evidence" value="ECO:0007669"/>
    <property type="project" value="InterPro"/>
</dbReference>
<dbReference type="NCBIfam" id="TIGR01162">
    <property type="entry name" value="purE"/>
    <property type="match status" value="1"/>
</dbReference>
<evidence type="ECO:0000256" key="5">
    <source>
        <dbReference type="ARBA" id="ARBA00021059"/>
    </source>
</evidence>
<dbReference type="Proteomes" id="UP001296104">
    <property type="component" value="Unassembled WGS sequence"/>
</dbReference>
<dbReference type="InterPro" id="IPR054350">
    <property type="entry name" value="PurT/PurK_preATP-grasp"/>
</dbReference>
<dbReference type="HAMAP" id="MF_01929">
    <property type="entry name" value="PurE_classI"/>
    <property type="match status" value="1"/>
</dbReference>
<dbReference type="Gene3D" id="3.40.50.20">
    <property type="match status" value="1"/>
</dbReference>
<dbReference type="InterPro" id="IPR011761">
    <property type="entry name" value="ATP-grasp"/>
</dbReference>
<dbReference type="FunFam" id="3.30.470.20:FF:000037">
    <property type="entry name" value="Phosphoribosylaminoimidazole carboxylase, chloroplastic"/>
    <property type="match status" value="1"/>
</dbReference>
<dbReference type="Gene3D" id="3.40.50.1970">
    <property type="match status" value="1"/>
</dbReference>
<evidence type="ECO:0000259" key="12">
    <source>
        <dbReference type="PROSITE" id="PS50975"/>
    </source>
</evidence>
<dbReference type="AlphaFoldDB" id="A0AAI8YYB7"/>
<sequence>MASEKSVGVLGGGQLGRMLVEAANLLEIKVNFLDAPGSSAKQVSNHDGHLDGSFKDRAAIQQLAERSDVVTVEIEHVDTQILEEISDRVDVQPSWKTIRTIQDKFLQKGHLQKYGVASTESIALEEPTTEELERVASRLGLPLMLKSRREAYDGRGNFPVQTKADFKPALEALGGNKLLYAEKWSNFKMELAVMVVKTKDQVLSFPTVETIHENSICKLTYAPARGVSRQINEKAQALARKAVDCFWGKGVFGVEMFLLPNDEVLINEIAPRPHNSGHYTIEACPISQYEAHLRAILDLPIDQQDLELREPSIMLNILGGDAPDSHLQVAREALKQRRTKIHLYGKGQARKGRKMGHLTVCAPTMSKAQRLMQPMIDFVDQGKPQTKAKATPASPPSEPLVAVVMGSDSDLPVLLPGLEILKSFDIPYTTRITSAHRTPAWMAEYASHAASTSIQVIIAAAGGAAHLPGMAAAHTPLPVIGVPVKPTIGDGMDSVLSILNMPKGVPVATVSVNNSTNAALLAARILGAADTGIRATYEAFMAKSEREVREKDQKLWDLGAEAYLAQKK</sequence>
<dbReference type="SUPFAM" id="SSF52440">
    <property type="entry name" value="PreATP-grasp domain"/>
    <property type="match status" value="1"/>
</dbReference>
<evidence type="ECO:0000256" key="8">
    <source>
        <dbReference type="ARBA" id="ARBA00022793"/>
    </source>
</evidence>
<keyword evidence="14" id="KW-1185">Reference proteome</keyword>
<dbReference type="InterPro" id="IPR003135">
    <property type="entry name" value="ATP-grasp_carboxylate-amine"/>
</dbReference>
<dbReference type="PROSITE" id="PS50975">
    <property type="entry name" value="ATP_GRASP"/>
    <property type="match status" value="1"/>
</dbReference>
<keyword evidence="10 11" id="KW-0456">Lyase</keyword>
<dbReference type="InterPro" id="IPR000031">
    <property type="entry name" value="PurE_dom"/>
</dbReference>
<dbReference type="GO" id="GO:0006189">
    <property type="term" value="P:'de novo' IMP biosynthetic process"/>
    <property type="evidence" value="ECO:0007669"/>
    <property type="project" value="UniProtKB-UniRule"/>
</dbReference>
<organism evidence="13 14">
    <name type="scientific">Lecanosticta acicola</name>
    <dbReference type="NCBI Taxonomy" id="111012"/>
    <lineage>
        <taxon>Eukaryota</taxon>
        <taxon>Fungi</taxon>
        <taxon>Dikarya</taxon>
        <taxon>Ascomycota</taxon>
        <taxon>Pezizomycotina</taxon>
        <taxon>Dothideomycetes</taxon>
        <taxon>Dothideomycetidae</taxon>
        <taxon>Mycosphaerellales</taxon>
        <taxon>Mycosphaerellaceae</taxon>
        <taxon>Lecanosticta</taxon>
    </lineage>
</organism>
<dbReference type="InterPro" id="IPR016185">
    <property type="entry name" value="PreATP-grasp_dom_sf"/>
</dbReference>
<keyword evidence="9 11" id="KW-0067">ATP-binding</keyword>
<dbReference type="Pfam" id="PF02222">
    <property type="entry name" value="ATP-grasp"/>
    <property type="match status" value="1"/>
</dbReference>
<gene>
    <name evidence="13" type="ORF">LECACI_7A004209</name>
</gene>
<dbReference type="InterPro" id="IPR013815">
    <property type="entry name" value="ATP_grasp_subdomain_1"/>
</dbReference>
<comment type="similarity">
    <text evidence="3 11">In the C-terminal section; belongs to the AIR carboxylase family. Class I subfamily.</text>
</comment>